<protein>
    <submittedName>
        <fullName evidence="1">Unannotated protein</fullName>
    </submittedName>
</protein>
<gene>
    <name evidence="1" type="ORF">UFOPK3423_00981</name>
</gene>
<proteinExistence type="predicted"/>
<dbReference type="AlphaFoldDB" id="A0A6J7E4N4"/>
<organism evidence="1">
    <name type="scientific">freshwater metagenome</name>
    <dbReference type="NCBI Taxonomy" id="449393"/>
    <lineage>
        <taxon>unclassified sequences</taxon>
        <taxon>metagenomes</taxon>
        <taxon>ecological metagenomes</taxon>
    </lineage>
</organism>
<sequence length="307" mass="33921">MFLGCAISTRKPMWRALVFAALALMGNVVVARPASASAGFRAAVERTAFIDAGLPAESMVRVTVGPFSERRAYRVKTYFPRYRTWIDGFRRREGSFFEMRGGVHLDTLASGTWKATSTLIMAIPCTPTYRLRPHGYEPKDDEGILTLPPQSVATLSVRIAHGLLAPQAESDRRAGLIFDAVDGREHVVVTAPVIDRAVRTSGVPRIMSLPAITYSNLAHVRVLRPRRTLRMSGRWRSGVAARLALKVLAPGELRARTVGRVVSERDGSFQFAPYRPVRHGRYEISIAEVAPRSDETCPMSFDVRAAS</sequence>
<evidence type="ECO:0000313" key="1">
    <source>
        <dbReference type="EMBL" id="CAB4875499.1"/>
    </source>
</evidence>
<reference evidence="1" key="1">
    <citation type="submission" date="2020-05" db="EMBL/GenBank/DDBJ databases">
        <authorList>
            <person name="Chiriac C."/>
            <person name="Salcher M."/>
            <person name="Ghai R."/>
            <person name="Kavagutti S V."/>
        </authorList>
    </citation>
    <scope>NUCLEOTIDE SEQUENCE</scope>
</reference>
<accession>A0A6J7E4N4</accession>
<dbReference type="EMBL" id="CAFBLQ010000099">
    <property type="protein sequence ID" value="CAB4875499.1"/>
    <property type="molecule type" value="Genomic_DNA"/>
</dbReference>
<name>A0A6J7E4N4_9ZZZZ</name>